<accession>A0ABY4QJA4</accession>
<protein>
    <submittedName>
        <fullName evidence="1">Uncharacterized protein</fullName>
    </submittedName>
</protein>
<name>A0ABY4QJA4_9MYCO</name>
<organism evidence="1 2">
    <name type="scientific">Candidatus Mycobacterium methanotrophicum</name>
    <dbReference type="NCBI Taxonomy" id="2943498"/>
    <lineage>
        <taxon>Bacteria</taxon>
        <taxon>Bacillati</taxon>
        <taxon>Actinomycetota</taxon>
        <taxon>Actinomycetes</taxon>
        <taxon>Mycobacteriales</taxon>
        <taxon>Mycobacteriaceae</taxon>
        <taxon>Mycobacterium</taxon>
    </lineage>
</organism>
<gene>
    <name evidence="1" type="ORF">M5I08_20465</name>
</gene>
<sequence length="84" mass="9027">MSAEPRTGSFQGLNVSEAVELGELLAFVSDWLARDPNRLDVSLCEFVGVPDHVGPVCSVDELRAEVARFAGMLLGYTPAGEFLT</sequence>
<evidence type="ECO:0000313" key="2">
    <source>
        <dbReference type="Proteomes" id="UP001056610"/>
    </source>
</evidence>
<keyword evidence="2" id="KW-1185">Reference proteome</keyword>
<dbReference type="Proteomes" id="UP001056610">
    <property type="component" value="Chromosome"/>
</dbReference>
<evidence type="ECO:0000313" key="1">
    <source>
        <dbReference type="EMBL" id="UQX10433.1"/>
    </source>
</evidence>
<reference evidence="1" key="1">
    <citation type="submission" date="2022-05" db="EMBL/GenBank/DDBJ databases">
        <title>A methanotrophic Mycobacterium dominates a cave microbial ecosystem.</title>
        <authorList>
            <person name="Van Spanning R.J.M."/>
            <person name="Guan Q."/>
            <person name="Melkonian C."/>
            <person name="Gallant J."/>
            <person name="Polerecky L."/>
            <person name="Flot J.-F."/>
            <person name="Brandt B.W."/>
            <person name="Braster M."/>
            <person name="Iturbe Espinoza P."/>
            <person name="Aerts J."/>
            <person name="Meima-Franke M."/>
            <person name="Piersma S.R."/>
            <person name="Bunduc C."/>
            <person name="Ummels R."/>
            <person name="Pain A."/>
            <person name="Fleming E.J."/>
            <person name="van der Wel N."/>
            <person name="Gherman V.D."/>
            <person name="Sarbu S.M."/>
            <person name="Bodelier P.L.E."/>
            <person name="Bitter W."/>
        </authorList>
    </citation>
    <scope>NUCLEOTIDE SEQUENCE</scope>
    <source>
        <strain evidence="1">Sulfur Cave</strain>
    </source>
</reference>
<dbReference type="EMBL" id="CP097320">
    <property type="protein sequence ID" value="UQX10433.1"/>
    <property type="molecule type" value="Genomic_DNA"/>
</dbReference>
<dbReference type="RefSeq" id="WP_219069944.1">
    <property type="nucleotide sequence ID" value="NZ_CAJUXY010000070.1"/>
</dbReference>
<proteinExistence type="predicted"/>